<evidence type="ECO:0000313" key="16">
    <source>
        <dbReference type="EMBL" id="BAL94218.1"/>
    </source>
</evidence>
<dbReference type="AlphaFoldDB" id="I0HMI1"/>
<dbReference type="STRING" id="983917.RGE_08770"/>
<dbReference type="EC" id="3.2.2.31" evidence="4 14"/>
<evidence type="ECO:0000256" key="7">
    <source>
        <dbReference type="ARBA" id="ARBA00022723"/>
    </source>
</evidence>
<dbReference type="InterPro" id="IPR003265">
    <property type="entry name" value="HhH-GPD_domain"/>
</dbReference>
<dbReference type="SMART" id="SM00525">
    <property type="entry name" value="FES"/>
    <property type="match status" value="1"/>
</dbReference>
<keyword evidence="6" id="KW-0004">4Fe-4S</keyword>
<dbReference type="GO" id="GO:0035485">
    <property type="term" value="F:adenine/guanine mispair binding"/>
    <property type="evidence" value="ECO:0007669"/>
    <property type="project" value="TreeGrafter"/>
</dbReference>
<keyword evidence="9 16" id="KW-0378">Hydrolase</keyword>
<dbReference type="InterPro" id="IPR003651">
    <property type="entry name" value="Endonuclease3_FeS-loop_motif"/>
</dbReference>
<evidence type="ECO:0000256" key="13">
    <source>
        <dbReference type="ARBA" id="ARBA00023295"/>
    </source>
</evidence>
<dbReference type="InterPro" id="IPR015797">
    <property type="entry name" value="NUDIX_hydrolase-like_dom_sf"/>
</dbReference>
<evidence type="ECO:0000256" key="1">
    <source>
        <dbReference type="ARBA" id="ARBA00000843"/>
    </source>
</evidence>
<dbReference type="EMBL" id="AP012320">
    <property type="protein sequence ID" value="BAL94218.1"/>
    <property type="molecule type" value="Genomic_DNA"/>
</dbReference>
<dbReference type="InterPro" id="IPR029119">
    <property type="entry name" value="MutY_C"/>
</dbReference>
<dbReference type="RefSeq" id="WP_014427090.1">
    <property type="nucleotide sequence ID" value="NC_017075.1"/>
</dbReference>
<dbReference type="GO" id="GO:0034039">
    <property type="term" value="F:8-oxo-7,8-dihydroguanine DNA N-glycosylase activity"/>
    <property type="evidence" value="ECO:0007669"/>
    <property type="project" value="TreeGrafter"/>
</dbReference>
<evidence type="ECO:0000256" key="3">
    <source>
        <dbReference type="ARBA" id="ARBA00008343"/>
    </source>
</evidence>
<evidence type="ECO:0000256" key="2">
    <source>
        <dbReference type="ARBA" id="ARBA00002933"/>
    </source>
</evidence>
<dbReference type="Gene3D" id="1.10.340.30">
    <property type="entry name" value="Hypothetical protein, domain 2"/>
    <property type="match status" value="1"/>
</dbReference>
<dbReference type="CDD" id="cd00056">
    <property type="entry name" value="ENDO3c"/>
    <property type="match status" value="1"/>
</dbReference>
<dbReference type="SMART" id="SM00478">
    <property type="entry name" value="ENDO3c"/>
    <property type="match status" value="1"/>
</dbReference>
<dbReference type="GO" id="GO:0051539">
    <property type="term" value="F:4 iron, 4 sulfur cluster binding"/>
    <property type="evidence" value="ECO:0007669"/>
    <property type="project" value="UniProtKB-UniRule"/>
</dbReference>
<evidence type="ECO:0000256" key="11">
    <source>
        <dbReference type="ARBA" id="ARBA00023014"/>
    </source>
</evidence>
<name>I0HMI1_RUBGI</name>
<dbReference type="GO" id="GO:0000701">
    <property type="term" value="F:purine-specific mismatch base pair DNA N-glycosylase activity"/>
    <property type="evidence" value="ECO:0007669"/>
    <property type="project" value="UniProtKB-EC"/>
</dbReference>
<dbReference type="Gene3D" id="1.10.1670.10">
    <property type="entry name" value="Helix-hairpin-Helix base-excision DNA repair enzymes (C-terminal)"/>
    <property type="match status" value="1"/>
</dbReference>
<dbReference type="CDD" id="cd03431">
    <property type="entry name" value="NUDIX_DNA_Glycosylase_C-MutY"/>
    <property type="match status" value="1"/>
</dbReference>
<organism evidence="16 17">
    <name type="scientific">Rubrivivax gelatinosus (strain NBRC 100245 / IL144)</name>
    <dbReference type="NCBI Taxonomy" id="983917"/>
    <lineage>
        <taxon>Bacteria</taxon>
        <taxon>Pseudomonadati</taxon>
        <taxon>Pseudomonadota</taxon>
        <taxon>Betaproteobacteria</taxon>
        <taxon>Burkholderiales</taxon>
        <taxon>Sphaerotilaceae</taxon>
        <taxon>Rubrivivax</taxon>
    </lineage>
</organism>
<evidence type="ECO:0000256" key="14">
    <source>
        <dbReference type="RuleBase" id="RU365096"/>
    </source>
</evidence>
<evidence type="ECO:0000256" key="6">
    <source>
        <dbReference type="ARBA" id="ARBA00022485"/>
    </source>
</evidence>
<gene>
    <name evidence="16" type="primary">mutY</name>
    <name evidence="16" type="ordered locus">RGE_08770</name>
</gene>
<evidence type="ECO:0000256" key="10">
    <source>
        <dbReference type="ARBA" id="ARBA00023004"/>
    </source>
</evidence>
<dbReference type="InterPro" id="IPR011257">
    <property type="entry name" value="DNA_glycosylase"/>
</dbReference>
<dbReference type="SUPFAM" id="SSF55811">
    <property type="entry name" value="Nudix"/>
    <property type="match status" value="1"/>
</dbReference>
<evidence type="ECO:0000256" key="4">
    <source>
        <dbReference type="ARBA" id="ARBA00012045"/>
    </source>
</evidence>
<keyword evidence="13 14" id="KW-0326">Glycosidase</keyword>
<dbReference type="NCBIfam" id="TIGR01084">
    <property type="entry name" value="mutY"/>
    <property type="match status" value="1"/>
</dbReference>
<dbReference type="KEGG" id="rge:RGE_08770"/>
<keyword evidence="12" id="KW-0234">DNA repair</keyword>
<sequence>MPAAGIAARVVRWQREHGRHTLPWQNTRDPYRIWLSEVMLQQTQVATVLGYYERFLQRFPDVAALAAAPLDEVLALWSGLGYYSRARNLHRCAQAVVAEHGGRFPPDAATLATLPGIGRSTAAAIAAFAYGERAAILDGNVKRVLTRAIGFAGDLARPAEERALWREAEALLPEEGIERYTQGLMDLGATVCLARRPQCLLCPLAEVCVARIEGTPESYPVKTRTLRRGRRRHALLWLRRADSVWLVQRPDTGVWAGLWSLPEYESAEALQALVAGWPGQGAWLDPFVHVLTHLDWTLEPLRWTLPPALAAEPGAVEAALPAGRWFTRAEALAAGLPAPVRRLLEADQPMTMDLSRR</sequence>
<dbReference type="GO" id="GO:0046872">
    <property type="term" value="F:metal ion binding"/>
    <property type="evidence" value="ECO:0007669"/>
    <property type="project" value="UniProtKB-UniRule"/>
</dbReference>
<evidence type="ECO:0000256" key="12">
    <source>
        <dbReference type="ARBA" id="ARBA00023204"/>
    </source>
</evidence>
<dbReference type="PANTHER" id="PTHR42944:SF1">
    <property type="entry name" value="ADENINE DNA GLYCOSYLASE"/>
    <property type="match status" value="1"/>
</dbReference>
<dbReference type="PROSITE" id="PS01155">
    <property type="entry name" value="ENDONUCLEASE_III_2"/>
    <property type="match status" value="1"/>
</dbReference>
<proteinExistence type="inferred from homology"/>
<dbReference type="InterPro" id="IPR005760">
    <property type="entry name" value="A/G_AdeGlyc_MutY"/>
</dbReference>
<comment type="catalytic activity">
    <reaction evidence="1 14">
        <text>Hydrolyzes free adenine bases from 7,8-dihydro-8-oxoguanine:adenine mismatched double-stranded DNA, leaving an apurinic site.</text>
        <dbReference type="EC" id="3.2.2.31"/>
    </reaction>
</comment>
<keyword evidence="10 14" id="KW-0408">Iron</keyword>
<dbReference type="PANTHER" id="PTHR42944">
    <property type="entry name" value="ADENINE DNA GLYCOSYLASE"/>
    <property type="match status" value="1"/>
</dbReference>
<dbReference type="eggNOG" id="COG1194">
    <property type="taxonomic scope" value="Bacteria"/>
</dbReference>
<dbReference type="FunFam" id="1.10.340.30:FF:000002">
    <property type="entry name" value="Adenine DNA glycosylase"/>
    <property type="match status" value="1"/>
</dbReference>
<protein>
    <recommendedName>
        <fullName evidence="5 14">Adenine DNA glycosylase</fullName>
        <ecNumber evidence="4 14">3.2.2.31</ecNumber>
    </recommendedName>
</protein>
<evidence type="ECO:0000256" key="5">
    <source>
        <dbReference type="ARBA" id="ARBA00022023"/>
    </source>
</evidence>
<dbReference type="Pfam" id="PF00633">
    <property type="entry name" value="HHH"/>
    <property type="match status" value="1"/>
</dbReference>
<dbReference type="InterPro" id="IPR044298">
    <property type="entry name" value="MIG/MutY"/>
</dbReference>
<dbReference type="GO" id="GO:0032357">
    <property type="term" value="F:oxidized purine DNA binding"/>
    <property type="evidence" value="ECO:0007669"/>
    <property type="project" value="TreeGrafter"/>
</dbReference>
<evidence type="ECO:0000259" key="15">
    <source>
        <dbReference type="SMART" id="SM00478"/>
    </source>
</evidence>
<dbReference type="GO" id="GO:0006284">
    <property type="term" value="P:base-excision repair"/>
    <property type="evidence" value="ECO:0007669"/>
    <property type="project" value="UniProtKB-UniRule"/>
</dbReference>
<keyword evidence="17" id="KW-1185">Reference proteome</keyword>
<dbReference type="PATRIC" id="fig|983917.3.peg.857"/>
<dbReference type="HOGENOM" id="CLU_012862_0_0_4"/>
<keyword evidence="11" id="KW-0411">Iron-sulfur</keyword>
<dbReference type="SUPFAM" id="SSF48150">
    <property type="entry name" value="DNA-glycosylase"/>
    <property type="match status" value="1"/>
</dbReference>
<keyword evidence="8 14" id="KW-0227">DNA damage</keyword>
<accession>I0HMI1</accession>
<reference evidence="16 17" key="1">
    <citation type="journal article" date="2012" name="J. Bacteriol.">
        <title>Complete genome sequence of phototrophic betaproteobacterium Rubrivivax gelatinosus IL144.</title>
        <authorList>
            <person name="Nagashima S."/>
            <person name="Kamimura A."/>
            <person name="Shimizu T."/>
            <person name="Nakamura-isaki S."/>
            <person name="Aono E."/>
            <person name="Sakamoto K."/>
            <person name="Ichikawa N."/>
            <person name="Nakazawa H."/>
            <person name="Sekine M."/>
            <person name="Yamazaki S."/>
            <person name="Fujita N."/>
            <person name="Shimada K."/>
            <person name="Hanada S."/>
            <person name="Nagashima K.V.P."/>
        </authorList>
    </citation>
    <scope>NUCLEOTIDE SEQUENCE [LARGE SCALE GENOMIC DNA]</scope>
    <source>
        <strain evidence="17">NBRC 100245 / IL144</strain>
    </source>
</reference>
<comment type="similarity">
    <text evidence="3 14">Belongs to the Nth/MutY family.</text>
</comment>
<dbReference type="Pfam" id="PF00730">
    <property type="entry name" value="HhH-GPD"/>
    <property type="match status" value="1"/>
</dbReference>
<dbReference type="Proteomes" id="UP000007883">
    <property type="component" value="Chromosome"/>
</dbReference>
<evidence type="ECO:0000313" key="17">
    <source>
        <dbReference type="Proteomes" id="UP000007883"/>
    </source>
</evidence>
<comment type="cofactor">
    <cofactor evidence="14">
        <name>[4Fe-4S] cluster</name>
        <dbReference type="ChEBI" id="CHEBI:49883"/>
    </cofactor>
    <text evidence="14">Binds 1 [4Fe-4S] cluster.</text>
</comment>
<keyword evidence="7" id="KW-0479">Metal-binding</keyword>
<evidence type="ECO:0000256" key="8">
    <source>
        <dbReference type="ARBA" id="ARBA00022763"/>
    </source>
</evidence>
<evidence type="ECO:0000256" key="9">
    <source>
        <dbReference type="ARBA" id="ARBA00022801"/>
    </source>
</evidence>
<feature type="domain" description="HhH-GPD" evidence="15">
    <location>
        <begin position="39"/>
        <end position="190"/>
    </location>
</feature>
<dbReference type="InterPro" id="IPR000445">
    <property type="entry name" value="HhH_motif"/>
</dbReference>
<dbReference type="GO" id="GO:0006298">
    <property type="term" value="P:mismatch repair"/>
    <property type="evidence" value="ECO:0007669"/>
    <property type="project" value="TreeGrafter"/>
</dbReference>
<dbReference type="InterPro" id="IPR023170">
    <property type="entry name" value="HhH_base_excis_C"/>
</dbReference>
<dbReference type="InterPro" id="IPR004036">
    <property type="entry name" value="Endonuclease-III-like_CS2"/>
</dbReference>
<dbReference type="Pfam" id="PF14815">
    <property type="entry name" value="NUDIX_4"/>
    <property type="match status" value="1"/>
</dbReference>
<dbReference type="Gene3D" id="3.90.79.10">
    <property type="entry name" value="Nucleoside Triphosphate Pyrophosphohydrolase"/>
    <property type="match status" value="1"/>
</dbReference>
<comment type="function">
    <text evidence="2">Adenine glycosylase active on G-A mispairs. MutY also corrects error-prone DNA synthesis past GO lesions which are due to the oxidatively damaged form of guanine: 7,8-dihydro-8-oxoguanine (8-oxo-dGTP).</text>
</comment>